<dbReference type="OrthoDB" id="436461at2"/>
<dbReference type="Gene3D" id="3.40.50.300">
    <property type="entry name" value="P-loop containing nucleotide triphosphate hydrolases"/>
    <property type="match status" value="1"/>
</dbReference>
<keyword evidence="2" id="KW-0540">Nuclease</keyword>
<dbReference type="GeneID" id="92716882"/>
<dbReference type="Pfam" id="PF10593">
    <property type="entry name" value="Z1"/>
    <property type="match status" value="1"/>
</dbReference>
<evidence type="ECO:0000313" key="2">
    <source>
        <dbReference type="EMBL" id="BBK25727.1"/>
    </source>
</evidence>
<dbReference type="EMBL" id="AP019697">
    <property type="protein sequence ID" value="BBK25727.1"/>
    <property type="molecule type" value="Genomic_DNA"/>
</dbReference>
<dbReference type="InterPro" id="IPR018310">
    <property type="entry name" value="Put_endonuclease_Z1-dom"/>
</dbReference>
<dbReference type="Proteomes" id="UP000320585">
    <property type="component" value="Chromosome"/>
</dbReference>
<gene>
    <name evidence="2" type="ORF">Dia5BBH33_16620</name>
</gene>
<feature type="domain" description="Putative endonuclease Z1" evidence="1">
    <location>
        <begin position="411"/>
        <end position="647"/>
    </location>
</feature>
<dbReference type="RefSeq" id="WP_143332768.1">
    <property type="nucleotide sequence ID" value="NZ_AP019697.1"/>
</dbReference>
<accession>A0A8D4UVK7</accession>
<reference evidence="3" key="1">
    <citation type="submission" date="2019-05" db="EMBL/GenBank/DDBJ databases">
        <title>Complete genome sequencing of Dialister sp. strain 5BBH33.</title>
        <authorList>
            <person name="Sakamoto M."/>
            <person name="Murakami T."/>
            <person name="Mori H."/>
        </authorList>
    </citation>
    <scope>NUCLEOTIDE SEQUENCE [LARGE SCALE GENOMIC DNA]</scope>
    <source>
        <strain evidence="3">5BBH33</strain>
    </source>
</reference>
<keyword evidence="2" id="KW-0378">Hydrolase</keyword>
<name>A0A8D4UVK7_9FIRM</name>
<proteinExistence type="predicted"/>
<protein>
    <submittedName>
        <fullName evidence="2">Endonuclease</fullName>
    </submittedName>
</protein>
<sequence length="942" mass="107378">MTDAQKDVMTIVQYMLGKDENPTEEKIKEEVDKCSVSALIPGGLTDGQKQEVIRELQKIFQIHIDRGTYVVAKEHAPWYSSARAEIDPKFWNRYEKYLKMSGWVLPVIRELNSATNEMMDELGNPQQSGNFLVRGLCIGEVQSGKTSNYIALINKAADAGYKIFILLTGSIEKLRSQTQERIDLGFIGADSVSSPKSDQVSGHIGVGLYGSDAQVWTVTTREQDFKASTAKAIIGQLDQLKCPVIFVLKKNNRILNNLVKWLTRNNKSASGKIELPMLLIDDEADNASINTKTSEDPTAINKSIRKLLELFSKTSYVGFTATPYANIFIDPDSEKEMIGDDLFPENFIYALTTPSNYIGAKSMFLDEDEVDDGSSVGKYACILRDNDDCEEYLPLRHKINFHPVKEDMPKSLKCAILSFFLANAIRDIRGDTKAHRTMMINVSKFTDVQDRVKRQVYNFVEDYKNAIESYYKMGKRALEHEEFQNLKEVYEEEFLNFHVDGEKSRITYSWDTIQKRLKAAVIPIQVESIHKGNATKKLNYDEYKETGLRLIAVGGLSLSRGLTLEGLCTSYFYRNSKMYDTLMQMGRWFGYRNNYDDLCRVWMSDESRNWYSQITVATEELRNKILVMRDQGKTPKDFGLCVRQDKTALMVTARNKMRTAGDYERTIVISGEVVETKYLNTEYIDDNRDLTEDFIREISSQYEMQRNNDDLALANPQFLNVPAEKVIHYLGNYKSDLRNMDFQTEELCRIIKDSEKELGKWDIAIATGRKAKSDKLAKTDAAKSGSTTIQLGGIELSPVLRGFVYKEDQKVIQVSGAKARLGDKGMARAGLTKDMLQSLESSGRKLISEKSYFDEGIERNPMLVIYPVELYSRNRDNDTPEKIELIENTEVPVIGLSVGIPFLKGHTPVRHKYKINKTMQRMMLEEDGDLDDDDISENYEED</sequence>
<keyword evidence="2" id="KW-0255">Endonuclease</keyword>
<dbReference type="AlphaFoldDB" id="A0A8D4UVK7"/>
<organism evidence="2 3">
    <name type="scientific">Dialister hominis</name>
    <dbReference type="NCBI Taxonomy" id="2582419"/>
    <lineage>
        <taxon>Bacteria</taxon>
        <taxon>Bacillati</taxon>
        <taxon>Bacillota</taxon>
        <taxon>Negativicutes</taxon>
        <taxon>Veillonellales</taxon>
        <taxon>Veillonellaceae</taxon>
        <taxon>Dialister</taxon>
    </lineage>
</organism>
<evidence type="ECO:0000259" key="1">
    <source>
        <dbReference type="Pfam" id="PF10593"/>
    </source>
</evidence>
<dbReference type="KEGG" id="dho:Dia5BBH33_16620"/>
<keyword evidence="3" id="KW-1185">Reference proteome</keyword>
<dbReference type="InterPro" id="IPR027417">
    <property type="entry name" value="P-loop_NTPase"/>
</dbReference>
<dbReference type="GO" id="GO:0004519">
    <property type="term" value="F:endonuclease activity"/>
    <property type="evidence" value="ECO:0007669"/>
    <property type="project" value="UniProtKB-KW"/>
</dbReference>
<evidence type="ECO:0000313" key="3">
    <source>
        <dbReference type="Proteomes" id="UP000320585"/>
    </source>
</evidence>